<evidence type="ECO:0000313" key="10">
    <source>
        <dbReference type="EMBL" id="SCS28119.1"/>
    </source>
</evidence>
<evidence type="ECO:0000313" key="11">
    <source>
        <dbReference type="EMBL" id="SCT30551.1"/>
    </source>
</evidence>
<dbReference type="InterPro" id="IPR050882">
    <property type="entry name" value="Prepilin_peptidase/N-MTase"/>
</dbReference>
<dbReference type="EMBL" id="FMPG01000001">
    <property type="protein sequence ID" value="SCS28119.1"/>
    <property type="molecule type" value="Genomic_DNA"/>
</dbReference>
<evidence type="ECO:0000256" key="4">
    <source>
        <dbReference type="ARBA" id="ARBA00022692"/>
    </source>
</evidence>
<keyword evidence="5 7" id="KW-1133">Transmembrane helix</keyword>
<dbReference type="Pfam" id="PF01478">
    <property type="entry name" value="Peptidase_A24"/>
    <property type="match status" value="1"/>
</dbReference>
<dbReference type="GO" id="GO:0006465">
    <property type="term" value="P:signal peptide processing"/>
    <property type="evidence" value="ECO:0007669"/>
    <property type="project" value="TreeGrafter"/>
</dbReference>
<feature type="transmembrane region" description="Helical" evidence="7">
    <location>
        <begin position="209"/>
        <end position="228"/>
    </location>
</feature>
<name>A0A1D4GT49_9STAP</name>
<evidence type="ECO:0000259" key="8">
    <source>
        <dbReference type="Pfam" id="PF01478"/>
    </source>
</evidence>
<feature type="transmembrane region" description="Helical" evidence="7">
    <location>
        <begin position="125"/>
        <end position="153"/>
    </location>
</feature>
<feature type="transmembrane region" description="Helical" evidence="7">
    <location>
        <begin position="66"/>
        <end position="87"/>
    </location>
</feature>
<dbReference type="PANTHER" id="PTHR30487:SF0">
    <property type="entry name" value="PREPILIN LEADER PEPTIDASE_N-METHYLTRANSFERASE-RELATED"/>
    <property type="match status" value="1"/>
</dbReference>
<evidence type="ECO:0000256" key="1">
    <source>
        <dbReference type="ARBA" id="ARBA00004651"/>
    </source>
</evidence>
<dbReference type="GO" id="GO:0005886">
    <property type="term" value="C:plasma membrane"/>
    <property type="evidence" value="ECO:0007669"/>
    <property type="project" value="UniProtKB-SubCell"/>
</dbReference>
<dbReference type="PANTHER" id="PTHR30487">
    <property type="entry name" value="TYPE 4 PREPILIN-LIKE PROTEINS LEADER PEPTIDE-PROCESSING ENZYME"/>
    <property type="match status" value="1"/>
</dbReference>
<organism evidence="10 13">
    <name type="scientific">Staphylococcus caeli</name>
    <dbReference type="NCBI Taxonomy" id="2201815"/>
    <lineage>
        <taxon>Bacteria</taxon>
        <taxon>Bacillati</taxon>
        <taxon>Bacillota</taxon>
        <taxon>Bacilli</taxon>
        <taxon>Bacillales</taxon>
        <taxon>Staphylococcaceae</taxon>
        <taxon>Staphylococcus</taxon>
    </lineage>
</organism>
<sequence length="234" mass="27605">MIQQLLFCPVLFSFLYQFSFVNKINFNYFTLRSTCDHCHQNIKLYDMIPIFSFIMLKGTSRCCKKKLSYCYVLGEILAILPAFYFYFIPPFNHFENPTFLLIYLFLLVFALFDITTYTIPLHMLAVLLFTSIYITHLNIFPFIIVTIILHTLFLINRKSIGYGDILLLSLLSLILPFNLFKLTFLLTFLLGGVFALFTLFVTRNLKYKLPFIPFIFIAYNIAFFIYQYTGGYFI</sequence>
<evidence type="ECO:0000313" key="13">
    <source>
        <dbReference type="Proteomes" id="UP000095768"/>
    </source>
</evidence>
<evidence type="ECO:0000256" key="6">
    <source>
        <dbReference type="ARBA" id="ARBA00023136"/>
    </source>
</evidence>
<protein>
    <submittedName>
        <fullName evidence="10">Signal peptidase</fullName>
    </submittedName>
</protein>
<evidence type="ECO:0000256" key="5">
    <source>
        <dbReference type="ARBA" id="ARBA00022989"/>
    </source>
</evidence>
<dbReference type="Proteomes" id="UP000095768">
    <property type="component" value="Unassembled WGS sequence"/>
</dbReference>
<accession>A0A1D4GT49</accession>
<dbReference type="AlphaFoldDB" id="A0A1D4GT49"/>
<proteinExistence type="inferred from homology"/>
<comment type="similarity">
    <text evidence="2">Belongs to the peptidase A24 family.</text>
</comment>
<evidence type="ECO:0000256" key="2">
    <source>
        <dbReference type="ARBA" id="ARBA00005801"/>
    </source>
</evidence>
<feature type="domain" description="Prepilin type IV endopeptidase peptidase" evidence="8">
    <location>
        <begin position="100"/>
        <end position="196"/>
    </location>
</feature>
<evidence type="ECO:0000259" key="9">
    <source>
        <dbReference type="Pfam" id="PF06750"/>
    </source>
</evidence>
<comment type="subcellular location">
    <subcellularLocation>
        <location evidence="1">Cell membrane</location>
        <topology evidence="1">Multi-pass membrane protein</topology>
    </subcellularLocation>
</comment>
<feature type="domain" description="Prepilin peptidase A24 N-terminal" evidence="9">
    <location>
        <begin position="7"/>
        <end position="84"/>
    </location>
</feature>
<keyword evidence="3" id="KW-1003">Cell membrane</keyword>
<gene>
    <name evidence="10" type="primary">pppA</name>
    <name evidence="10" type="ORF">SAMEA2297795_00141</name>
    <name evidence="11" type="ORF">SAMEA2297796_02142</name>
</gene>
<dbReference type="InterPro" id="IPR010627">
    <property type="entry name" value="Prepilin_pept_A24_N"/>
</dbReference>
<reference evidence="10 13" key="2">
    <citation type="submission" date="2016-09" db="EMBL/GenBank/DDBJ databases">
        <authorList>
            <consortium name="Pathogen Informatics"/>
        </authorList>
    </citation>
    <scope>NUCLEOTIDE SEQUENCE [LARGE SCALE GENOMIC DNA]</scope>
    <source>
        <strain evidence="10 13">82B</strain>
    </source>
</reference>
<dbReference type="EMBL" id="FMPI01000018">
    <property type="protein sequence ID" value="SCT30551.1"/>
    <property type="molecule type" value="Genomic_DNA"/>
</dbReference>
<dbReference type="GO" id="GO:0004190">
    <property type="term" value="F:aspartic-type endopeptidase activity"/>
    <property type="evidence" value="ECO:0007669"/>
    <property type="project" value="InterPro"/>
</dbReference>
<dbReference type="InterPro" id="IPR000045">
    <property type="entry name" value="Prepilin_IV_endopep_pep"/>
</dbReference>
<dbReference type="OrthoDB" id="9789291at2"/>
<evidence type="ECO:0000256" key="3">
    <source>
        <dbReference type="ARBA" id="ARBA00022475"/>
    </source>
</evidence>
<dbReference type="Pfam" id="PF06750">
    <property type="entry name" value="A24_N_bact"/>
    <property type="match status" value="1"/>
</dbReference>
<keyword evidence="6 7" id="KW-0472">Membrane</keyword>
<keyword evidence="12" id="KW-1185">Reference proteome</keyword>
<evidence type="ECO:0000313" key="12">
    <source>
        <dbReference type="Proteomes" id="UP000095412"/>
    </source>
</evidence>
<reference evidence="11 12" key="1">
    <citation type="submission" date="2016-09" db="EMBL/GenBank/DDBJ databases">
        <authorList>
            <consortium name="Pathogen Informatics"/>
            <person name="Sun Q."/>
            <person name="Inoue M."/>
        </authorList>
    </citation>
    <scope>NUCLEOTIDE SEQUENCE [LARGE SCALE GENOMIC DNA]</scope>
    <source>
        <strain evidence="11 12">82C</strain>
    </source>
</reference>
<feature type="transmembrane region" description="Helical" evidence="7">
    <location>
        <begin position="183"/>
        <end position="202"/>
    </location>
</feature>
<dbReference type="Proteomes" id="UP000095412">
    <property type="component" value="Unassembled WGS sequence"/>
</dbReference>
<feature type="transmembrane region" description="Helical" evidence="7">
    <location>
        <begin position="99"/>
        <end position="119"/>
    </location>
</feature>
<evidence type="ECO:0000256" key="7">
    <source>
        <dbReference type="SAM" id="Phobius"/>
    </source>
</evidence>
<feature type="transmembrane region" description="Helical" evidence="7">
    <location>
        <begin position="160"/>
        <end position="177"/>
    </location>
</feature>
<keyword evidence="4 7" id="KW-0812">Transmembrane</keyword>